<accession>A0A5R9F1X4</accession>
<sequence>MWKKIGSWFIKKGWPIIQKFIAIYGEEIVRGVIRIVSKFYNERQRKKAAEKMQKAEEYRSKADNEGNAEKKKEYEFKSDFYKEEAETYAKDILEMANIFQDIEYKTTKLVKEKTLKLQATDLFETGKESEFKLKKESDILKLSNEDQENEISNEKKIKG</sequence>
<dbReference type="Proteomes" id="UP000308230">
    <property type="component" value="Unassembled WGS sequence"/>
</dbReference>
<proteinExistence type="predicted"/>
<evidence type="ECO:0000313" key="2">
    <source>
        <dbReference type="Proteomes" id="UP000308230"/>
    </source>
</evidence>
<protein>
    <submittedName>
        <fullName evidence="1">Uncharacterized protein</fullName>
    </submittedName>
</protein>
<dbReference type="RefSeq" id="WP_138127506.1">
    <property type="nucleotide sequence ID" value="NZ_SWLG01000010.1"/>
</dbReference>
<organism evidence="1 2">
    <name type="scientific">Exobacillus caeni</name>
    <dbReference type="NCBI Taxonomy" id="2574798"/>
    <lineage>
        <taxon>Bacteria</taxon>
        <taxon>Bacillati</taxon>
        <taxon>Bacillota</taxon>
        <taxon>Bacilli</taxon>
        <taxon>Bacillales</taxon>
        <taxon>Guptibacillaceae</taxon>
        <taxon>Exobacillus</taxon>
    </lineage>
</organism>
<dbReference type="AlphaFoldDB" id="A0A5R9F1X4"/>
<reference evidence="1 2" key="1">
    <citation type="submission" date="2019-04" db="EMBL/GenBank/DDBJ databases">
        <title>Bacillus caeni sp. nov., a bacterium isolated from mangrove sediment.</title>
        <authorList>
            <person name="Huang H."/>
            <person name="Mo K."/>
            <person name="Hu Y."/>
        </authorList>
    </citation>
    <scope>NUCLEOTIDE SEQUENCE [LARGE SCALE GENOMIC DNA]</scope>
    <source>
        <strain evidence="1 2">HB172195</strain>
    </source>
</reference>
<name>A0A5R9F1X4_9BACL</name>
<evidence type="ECO:0000313" key="1">
    <source>
        <dbReference type="EMBL" id="TLS36470.1"/>
    </source>
</evidence>
<gene>
    <name evidence="1" type="ORF">FCL54_14725</name>
</gene>
<comment type="caution">
    <text evidence="1">The sequence shown here is derived from an EMBL/GenBank/DDBJ whole genome shotgun (WGS) entry which is preliminary data.</text>
</comment>
<keyword evidence="2" id="KW-1185">Reference proteome</keyword>
<dbReference type="EMBL" id="SWLG01000010">
    <property type="protein sequence ID" value="TLS36470.1"/>
    <property type="molecule type" value="Genomic_DNA"/>
</dbReference>